<gene>
    <name evidence="9" type="ORF">SteCoe_23617</name>
</gene>
<evidence type="ECO:0000256" key="5">
    <source>
        <dbReference type="ARBA" id="ARBA00023065"/>
    </source>
</evidence>
<sequence length="189" mass="21442">MLSVVLRKFSSFGDRYAGTLFKVAQDAKQVKEVSSDMKYVLELYTASPDFKILLTDPTIGRTKTIEILADLGKKAVFCETTMRMMTLMANNKRLNYMAEVAKTYEVHVRSLDKKETVKVVSADPLGDDEKKEIQNALQEMDKNKKYELTFVVDPSILGGLQLYFPSAFMELSLKSRFDKIKEEVSNIGV</sequence>
<keyword evidence="4" id="KW-0375">Hydrogen ion transport</keyword>
<comment type="subcellular location">
    <subcellularLocation>
        <location evidence="1">Membrane</location>
    </subcellularLocation>
</comment>
<dbReference type="NCBIfam" id="TIGR01145">
    <property type="entry name" value="ATP_synt_delta"/>
    <property type="match status" value="1"/>
</dbReference>
<dbReference type="Gene3D" id="1.10.520.20">
    <property type="entry name" value="N-terminal domain of the delta subunit of the F1F0-ATP synthase"/>
    <property type="match status" value="1"/>
</dbReference>
<comment type="similarity">
    <text evidence="2">Belongs to the ATPase delta chain family.</text>
</comment>
<name>A0A1R2BJF4_9CILI</name>
<dbReference type="InterPro" id="IPR000711">
    <property type="entry name" value="ATPase_OSCP/dsu"/>
</dbReference>
<evidence type="ECO:0000256" key="8">
    <source>
        <dbReference type="ARBA" id="ARBA00023310"/>
    </source>
</evidence>
<evidence type="ECO:0008006" key="11">
    <source>
        <dbReference type="Google" id="ProtNLM"/>
    </source>
</evidence>
<keyword evidence="8" id="KW-0066">ATP synthesis</keyword>
<evidence type="ECO:0000313" key="9">
    <source>
        <dbReference type="EMBL" id="OMJ76913.1"/>
    </source>
</evidence>
<dbReference type="GO" id="GO:0046933">
    <property type="term" value="F:proton-transporting ATP synthase activity, rotational mechanism"/>
    <property type="evidence" value="ECO:0007669"/>
    <property type="project" value="InterPro"/>
</dbReference>
<proteinExistence type="inferred from homology"/>
<keyword evidence="10" id="KW-1185">Reference proteome</keyword>
<organism evidence="9 10">
    <name type="scientific">Stentor coeruleus</name>
    <dbReference type="NCBI Taxonomy" id="5963"/>
    <lineage>
        <taxon>Eukaryota</taxon>
        <taxon>Sar</taxon>
        <taxon>Alveolata</taxon>
        <taxon>Ciliophora</taxon>
        <taxon>Postciliodesmatophora</taxon>
        <taxon>Heterotrichea</taxon>
        <taxon>Heterotrichida</taxon>
        <taxon>Stentoridae</taxon>
        <taxon>Stentor</taxon>
    </lineage>
</organism>
<evidence type="ECO:0000256" key="6">
    <source>
        <dbReference type="ARBA" id="ARBA00023078"/>
    </source>
</evidence>
<dbReference type="EMBL" id="MPUH01000604">
    <property type="protein sequence ID" value="OMJ76913.1"/>
    <property type="molecule type" value="Genomic_DNA"/>
</dbReference>
<evidence type="ECO:0000256" key="7">
    <source>
        <dbReference type="ARBA" id="ARBA00023136"/>
    </source>
</evidence>
<accession>A0A1R2BJF4</accession>
<keyword evidence="5" id="KW-0406">Ion transport</keyword>
<evidence type="ECO:0000256" key="3">
    <source>
        <dbReference type="ARBA" id="ARBA00022448"/>
    </source>
</evidence>
<dbReference type="Pfam" id="PF00213">
    <property type="entry name" value="OSCP"/>
    <property type="match status" value="1"/>
</dbReference>
<dbReference type="Proteomes" id="UP000187209">
    <property type="component" value="Unassembled WGS sequence"/>
</dbReference>
<dbReference type="PRINTS" id="PR00125">
    <property type="entry name" value="ATPASEDELTA"/>
</dbReference>
<evidence type="ECO:0000256" key="4">
    <source>
        <dbReference type="ARBA" id="ARBA00022781"/>
    </source>
</evidence>
<dbReference type="InterPro" id="IPR026015">
    <property type="entry name" value="ATP_synth_OSCP/delta_N_sf"/>
</dbReference>
<dbReference type="HAMAP" id="MF_01416">
    <property type="entry name" value="ATP_synth_delta_bact"/>
    <property type="match status" value="1"/>
</dbReference>
<evidence type="ECO:0000256" key="1">
    <source>
        <dbReference type="ARBA" id="ARBA00004370"/>
    </source>
</evidence>
<keyword evidence="7" id="KW-0472">Membrane</keyword>
<keyword evidence="6" id="KW-0793">Thylakoid</keyword>
<evidence type="ECO:0000313" key="10">
    <source>
        <dbReference type="Proteomes" id="UP000187209"/>
    </source>
</evidence>
<keyword evidence="3" id="KW-0813">Transport</keyword>
<dbReference type="OrthoDB" id="1262810at2759"/>
<evidence type="ECO:0000256" key="2">
    <source>
        <dbReference type="ARBA" id="ARBA00007046"/>
    </source>
</evidence>
<dbReference type="GO" id="GO:0016020">
    <property type="term" value="C:membrane"/>
    <property type="evidence" value="ECO:0007669"/>
    <property type="project" value="UniProtKB-SubCell"/>
</dbReference>
<comment type="caution">
    <text evidence="9">The sequence shown here is derived from an EMBL/GenBank/DDBJ whole genome shotgun (WGS) entry which is preliminary data.</text>
</comment>
<reference evidence="9 10" key="1">
    <citation type="submission" date="2016-11" db="EMBL/GenBank/DDBJ databases">
        <title>The macronuclear genome of Stentor coeruleus: a giant cell with tiny introns.</title>
        <authorList>
            <person name="Slabodnick M."/>
            <person name="Ruby J.G."/>
            <person name="Reiff S.B."/>
            <person name="Swart E.C."/>
            <person name="Gosai S."/>
            <person name="Prabakaran S."/>
            <person name="Witkowska E."/>
            <person name="Larue G.E."/>
            <person name="Fisher S."/>
            <person name="Freeman R.M."/>
            <person name="Gunawardena J."/>
            <person name="Chu W."/>
            <person name="Stover N.A."/>
            <person name="Gregory B.D."/>
            <person name="Nowacki M."/>
            <person name="Derisi J."/>
            <person name="Roy S.W."/>
            <person name="Marshall W.F."/>
            <person name="Sood P."/>
        </authorList>
    </citation>
    <scope>NUCLEOTIDE SEQUENCE [LARGE SCALE GENOMIC DNA]</scope>
    <source>
        <strain evidence="9">WM001</strain>
    </source>
</reference>
<dbReference type="PANTHER" id="PTHR11910">
    <property type="entry name" value="ATP SYNTHASE DELTA CHAIN"/>
    <property type="match status" value="1"/>
</dbReference>
<dbReference type="SUPFAM" id="SSF47928">
    <property type="entry name" value="N-terminal domain of the delta subunit of the F1F0-ATP synthase"/>
    <property type="match status" value="1"/>
</dbReference>
<dbReference type="AlphaFoldDB" id="A0A1R2BJF4"/>
<protein>
    <recommendedName>
        <fullName evidence="11">ATP synthase subunit O, mitochondrial</fullName>
    </recommendedName>
</protein>